<name>A0A1C3RIS0_9PROT</name>
<feature type="signal peptide" evidence="1">
    <location>
        <begin position="1"/>
        <end position="19"/>
    </location>
</feature>
<gene>
    <name evidence="2" type="ORF">MTBPR1_40184</name>
</gene>
<dbReference type="STRING" id="1867952.MTBPR1_40184"/>
<evidence type="ECO:0008006" key="4">
    <source>
        <dbReference type="Google" id="ProtNLM"/>
    </source>
</evidence>
<protein>
    <recommendedName>
        <fullName evidence="4">DUF2846 domain-containing protein</fullName>
    </recommendedName>
</protein>
<evidence type="ECO:0000313" key="3">
    <source>
        <dbReference type="Proteomes" id="UP000231658"/>
    </source>
</evidence>
<dbReference type="InterPro" id="IPR008972">
    <property type="entry name" value="Cupredoxin"/>
</dbReference>
<sequence>MKIRYALAMMAAVGLSACAERDVAYNSVFVTDFGTYKDAFDVRNHADASGEIAEAAAWNDARNVTLTVRQNEFSPMIVHLKKDVPYVIKVVNKDQNSVSFNAGEFFENTSVDSINEAMYEDETYPARAKPQLKSFVVPPKGERMVKLVPVLEGRYEFEDNAPGFFLPNFSFSPWSRAATMGTSGVFVVE</sequence>
<reference evidence="2 3" key="1">
    <citation type="submission" date="2016-07" db="EMBL/GenBank/DDBJ databases">
        <authorList>
            <person name="Lefevre C.T."/>
        </authorList>
    </citation>
    <scope>NUCLEOTIDE SEQUENCE [LARGE SCALE GENOMIC DNA]</scope>
    <source>
        <strain evidence="2">PR1</strain>
    </source>
</reference>
<evidence type="ECO:0000256" key="1">
    <source>
        <dbReference type="SAM" id="SignalP"/>
    </source>
</evidence>
<dbReference type="Proteomes" id="UP000231658">
    <property type="component" value="Unassembled WGS sequence"/>
</dbReference>
<dbReference type="RefSeq" id="WP_069189203.1">
    <property type="nucleotide sequence ID" value="NZ_FLYE01000034.1"/>
</dbReference>
<dbReference type="PROSITE" id="PS51257">
    <property type="entry name" value="PROKAR_LIPOPROTEIN"/>
    <property type="match status" value="1"/>
</dbReference>
<dbReference type="EMBL" id="FLYE01000034">
    <property type="protein sequence ID" value="SCA57161.1"/>
    <property type="molecule type" value="Genomic_DNA"/>
</dbReference>
<evidence type="ECO:0000313" key="2">
    <source>
        <dbReference type="EMBL" id="SCA57161.1"/>
    </source>
</evidence>
<dbReference type="OrthoDB" id="9831028at2"/>
<proteinExistence type="predicted"/>
<accession>A0A1C3RIS0</accession>
<dbReference type="Gene3D" id="2.60.40.420">
    <property type="entry name" value="Cupredoxins - blue copper proteins"/>
    <property type="match status" value="1"/>
</dbReference>
<keyword evidence="1" id="KW-0732">Signal</keyword>
<feature type="chain" id="PRO_5008680800" description="DUF2846 domain-containing protein" evidence="1">
    <location>
        <begin position="20"/>
        <end position="189"/>
    </location>
</feature>
<organism evidence="2 3">
    <name type="scientific">Candidatus Terasakiella magnetica</name>
    <dbReference type="NCBI Taxonomy" id="1867952"/>
    <lineage>
        <taxon>Bacteria</taxon>
        <taxon>Pseudomonadati</taxon>
        <taxon>Pseudomonadota</taxon>
        <taxon>Alphaproteobacteria</taxon>
        <taxon>Rhodospirillales</taxon>
        <taxon>Terasakiellaceae</taxon>
        <taxon>Terasakiella</taxon>
    </lineage>
</organism>
<dbReference type="AlphaFoldDB" id="A0A1C3RIS0"/>
<keyword evidence="3" id="KW-1185">Reference proteome</keyword>